<keyword evidence="1" id="KW-0472">Membrane</keyword>
<feature type="transmembrane region" description="Helical" evidence="1">
    <location>
        <begin position="185"/>
        <end position="205"/>
    </location>
</feature>
<protein>
    <submittedName>
        <fullName evidence="2">CDP-diacylglycerol--glycerol-3-phosphate 3-phosphatidyltransferase</fullName>
        <ecNumber evidence="2">2.7.8.5</ecNumber>
    </submittedName>
</protein>
<feature type="transmembrane region" description="Helical" evidence="1">
    <location>
        <begin position="36"/>
        <end position="58"/>
    </location>
</feature>
<dbReference type="Gene3D" id="1.20.120.1760">
    <property type="match status" value="1"/>
</dbReference>
<keyword evidence="3" id="KW-1185">Reference proteome</keyword>
<dbReference type="GO" id="GO:0016020">
    <property type="term" value="C:membrane"/>
    <property type="evidence" value="ECO:0007669"/>
    <property type="project" value="InterPro"/>
</dbReference>
<dbReference type="Proteomes" id="UP000198290">
    <property type="component" value="Chromosome"/>
</dbReference>
<dbReference type="InterPro" id="IPR043130">
    <property type="entry name" value="CDP-OH_PTrfase_TM_dom"/>
</dbReference>
<dbReference type="EMBL" id="AP018823">
    <property type="protein sequence ID" value="BBF85927.1"/>
    <property type="molecule type" value="Genomic_DNA"/>
</dbReference>
<organism evidence="2 3">
    <name type="scientific">Aquitalea magnusonii</name>
    <dbReference type="NCBI Taxonomy" id="332411"/>
    <lineage>
        <taxon>Bacteria</taxon>
        <taxon>Pseudomonadati</taxon>
        <taxon>Pseudomonadota</taxon>
        <taxon>Betaproteobacteria</taxon>
        <taxon>Neisseriales</taxon>
        <taxon>Chromobacteriaceae</taxon>
        <taxon>Aquitalea</taxon>
    </lineage>
</organism>
<dbReference type="GO" id="GO:0008444">
    <property type="term" value="F:CDP-diacylglycerol-glycerol-3-phosphate 3-phosphatidyltransferase activity"/>
    <property type="evidence" value="ECO:0007669"/>
    <property type="project" value="UniProtKB-EC"/>
</dbReference>
<dbReference type="AlphaFoldDB" id="A0A3G9GKB8"/>
<dbReference type="InterPro" id="IPR000462">
    <property type="entry name" value="CDP-OH_P_trans"/>
</dbReference>
<evidence type="ECO:0000256" key="1">
    <source>
        <dbReference type="SAM" id="Phobius"/>
    </source>
</evidence>
<dbReference type="GO" id="GO:0008654">
    <property type="term" value="P:phospholipid biosynthetic process"/>
    <property type="evidence" value="ECO:0007669"/>
    <property type="project" value="InterPro"/>
</dbReference>
<evidence type="ECO:0000313" key="2">
    <source>
        <dbReference type="EMBL" id="BBF85927.1"/>
    </source>
</evidence>
<dbReference type="KEGG" id="amah:DLM_2312"/>
<name>A0A3G9GKB8_9NEIS</name>
<keyword evidence="1" id="KW-1133">Transmembrane helix</keyword>
<feature type="transmembrane region" description="Helical" evidence="1">
    <location>
        <begin position="64"/>
        <end position="87"/>
    </location>
</feature>
<reference evidence="2 3" key="2">
    <citation type="journal article" date="2017" name="Genome Announc.">
        <title>Draft genome sequence of Aquitalea magnusonii strain H3, a plant growth-promoting bacterium of duckweed Lemna minor.</title>
        <authorList>
            <person name="Ishizawa H."/>
            <person name="Kuroda M."/>
            <person name="Ike M."/>
        </authorList>
    </citation>
    <scope>NUCLEOTIDE SEQUENCE [LARGE SCALE GENOMIC DNA]</scope>
    <source>
        <strain evidence="2 3">H3</strain>
    </source>
</reference>
<sequence length="211" mass="23067">MACRNDPLSMPSIYDLKSRFQNLLRPLLKSLVRGGVTANQVTLSAMLGSIAYGLWLWLDSSRPLAWLLLPLFLFLRMALNAIDGMLAREFGQQSRLGGILNEVGDVVSDAALYLPFAVLSTHPALVVLAVLLALLTEFVGVLGPALGATRRYDGPMGKSDRAFWYGAFALLVGLMPTTAAYADWLFGLTALLMLLTVFNRARAILKESRHV</sequence>
<feature type="transmembrane region" description="Helical" evidence="1">
    <location>
        <begin position="124"/>
        <end position="142"/>
    </location>
</feature>
<accession>A0A3G9GKB8</accession>
<keyword evidence="2" id="KW-0808">Transferase</keyword>
<proteinExistence type="predicted"/>
<keyword evidence="1" id="KW-0812">Transmembrane</keyword>
<gene>
    <name evidence="2" type="ORF">DLM_2312</name>
</gene>
<feature type="transmembrane region" description="Helical" evidence="1">
    <location>
        <begin position="162"/>
        <end position="179"/>
    </location>
</feature>
<reference evidence="3" key="3">
    <citation type="journal article" date="2017" name="Plant Physiol. Biochem.">
        <title>Differential oxidative and antioxidative response of duckweed Lemna minor toward plant growth promoting/inhibiting bacteria.</title>
        <authorList>
            <person name="Ishizawa H."/>
            <person name="Kuroda M."/>
            <person name="Morikawa M."/>
            <person name="Ike M."/>
        </authorList>
    </citation>
    <scope>NUCLEOTIDE SEQUENCE [LARGE SCALE GENOMIC DNA]</scope>
    <source>
        <strain evidence="3">H3</strain>
    </source>
</reference>
<dbReference type="EC" id="2.7.8.5" evidence="2"/>
<reference evidence="3" key="1">
    <citation type="journal article" date="2017" name="Biotechnol. Biofuels">
        <title>Evaluation of environmental bacterial communities as a factor affecting the growth of duckweed Lemna minor.</title>
        <authorList>
            <person name="Ishizawa H."/>
            <person name="Kuroda M."/>
            <person name="Morikawa M."/>
            <person name="Ike M."/>
        </authorList>
    </citation>
    <scope>NUCLEOTIDE SEQUENCE [LARGE SCALE GENOMIC DNA]</scope>
    <source>
        <strain evidence="3">H3</strain>
    </source>
</reference>
<dbReference type="Pfam" id="PF01066">
    <property type="entry name" value="CDP-OH_P_transf"/>
    <property type="match status" value="1"/>
</dbReference>
<evidence type="ECO:0000313" key="3">
    <source>
        <dbReference type="Proteomes" id="UP000198290"/>
    </source>
</evidence>